<dbReference type="NCBIfam" id="TIGR03317">
    <property type="entry name" value="ygfZ_signature"/>
    <property type="match status" value="1"/>
</dbReference>
<evidence type="ECO:0000313" key="2">
    <source>
        <dbReference type="EMBL" id="MBF1673253.1"/>
    </source>
</evidence>
<dbReference type="EMBL" id="JABZXS010000030">
    <property type="protein sequence ID" value="MBF1673253.1"/>
    <property type="molecule type" value="Genomic_DNA"/>
</dbReference>
<evidence type="ECO:0000256" key="1">
    <source>
        <dbReference type="ARBA" id="ARBA00022946"/>
    </source>
</evidence>
<accession>A0A930PZD6</accession>
<dbReference type="AlphaFoldDB" id="A0A930PZD6"/>
<dbReference type="InterPro" id="IPR045179">
    <property type="entry name" value="YgfZ/GcvT"/>
</dbReference>
<evidence type="ECO:0000313" key="3">
    <source>
        <dbReference type="Proteomes" id="UP000785653"/>
    </source>
</evidence>
<reference evidence="2" key="1">
    <citation type="submission" date="2020-04" db="EMBL/GenBank/DDBJ databases">
        <title>Deep metagenomics examines the oral microbiome during advanced dental caries in children, revealing novel taxa and co-occurrences with host molecules.</title>
        <authorList>
            <person name="Baker J.L."/>
            <person name="Morton J.T."/>
            <person name="Dinis M."/>
            <person name="Alvarez R."/>
            <person name="Tran N.C."/>
            <person name="Knight R."/>
            <person name="Edlund A."/>
        </authorList>
    </citation>
    <scope>NUCLEOTIDE SEQUENCE</scope>
    <source>
        <strain evidence="2">JCVI_47_bin.3</strain>
    </source>
</reference>
<protein>
    <submittedName>
        <fullName evidence="2">Folate-binding protein YgfZ</fullName>
    </submittedName>
</protein>
<sequence>MTGPTRPETEQDRTARLASPLLSVSGAFAAGGPDEGVAAHYGDPIHEQRALSRDRSAGADEPLVVVDRSSLGIVRVTGPDRLTWLTSIASQILSDMKAGDSREFLLLTPQGRIEYAPAAFEDGEALWLIVEGDQAESLEEYLNRMKFMLRVEIQNLSDEYAVLETSRDPRGADGVVHPALAAALAGASAEGLPVWEDPWNTPAPGGYRYDEAGDAHPGADYVRFWTIVPRGTLDALAENREGVRLAGVWAAEALRIEAWRPRYGTEVDDKSIPQELDYSRTAVHFDKGCYKGQETVARVHNLGRPPRRLVFLDIDGSEHTLPAVGSELFVEGKARPVGRITSVALHHEAGPIALAVIKRGVDPKAPLRAVDGGDFLPDGSPAPATEYAVAQTTVVSPDSGEVARRSLSGQEFLKR</sequence>
<dbReference type="PANTHER" id="PTHR22602:SF0">
    <property type="entry name" value="TRANSFERASE CAF17, MITOCHONDRIAL-RELATED"/>
    <property type="match status" value="1"/>
</dbReference>
<organism evidence="2 3">
    <name type="scientific">Rothia mucilaginosa</name>
    <dbReference type="NCBI Taxonomy" id="43675"/>
    <lineage>
        <taxon>Bacteria</taxon>
        <taxon>Bacillati</taxon>
        <taxon>Actinomycetota</taxon>
        <taxon>Actinomycetes</taxon>
        <taxon>Micrococcales</taxon>
        <taxon>Micrococcaceae</taxon>
        <taxon>Rothia</taxon>
    </lineage>
</organism>
<gene>
    <name evidence="2" type="ORF">HXO65_03485</name>
</gene>
<dbReference type="Proteomes" id="UP000785653">
    <property type="component" value="Unassembled WGS sequence"/>
</dbReference>
<dbReference type="InterPro" id="IPR017703">
    <property type="entry name" value="YgfZ/GCV_T_CS"/>
</dbReference>
<dbReference type="Gene3D" id="3.30.1360.120">
    <property type="entry name" value="Probable tRNA modification gtpase trme, domain 1"/>
    <property type="match status" value="1"/>
</dbReference>
<dbReference type="GO" id="GO:0016226">
    <property type="term" value="P:iron-sulfur cluster assembly"/>
    <property type="evidence" value="ECO:0007669"/>
    <property type="project" value="TreeGrafter"/>
</dbReference>
<proteinExistence type="predicted"/>
<name>A0A930PZD6_9MICC</name>
<comment type="caution">
    <text evidence="2">The sequence shown here is derived from an EMBL/GenBank/DDBJ whole genome shotgun (WGS) entry which is preliminary data.</text>
</comment>
<keyword evidence="1" id="KW-0809">Transit peptide</keyword>
<dbReference type="InterPro" id="IPR027266">
    <property type="entry name" value="TrmE/GcvT-like"/>
</dbReference>
<dbReference type="PANTHER" id="PTHR22602">
    <property type="entry name" value="TRANSFERASE CAF17, MITOCHONDRIAL-RELATED"/>
    <property type="match status" value="1"/>
</dbReference>
<dbReference type="SUPFAM" id="SSF103025">
    <property type="entry name" value="Folate-binding domain"/>
    <property type="match status" value="1"/>
</dbReference>